<dbReference type="AlphaFoldDB" id="A0A369JVK4"/>
<proteinExistence type="predicted"/>
<keyword evidence="2" id="KW-1185">Reference proteome</keyword>
<gene>
    <name evidence="1" type="ORF">Hypma_007590</name>
</gene>
<dbReference type="EMBL" id="LUEZ02000041">
    <property type="protein sequence ID" value="RDB25260.1"/>
    <property type="molecule type" value="Genomic_DNA"/>
</dbReference>
<evidence type="ECO:0000313" key="2">
    <source>
        <dbReference type="Proteomes" id="UP000076154"/>
    </source>
</evidence>
<dbReference type="Proteomes" id="UP000076154">
    <property type="component" value="Unassembled WGS sequence"/>
</dbReference>
<reference evidence="1" key="1">
    <citation type="submission" date="2018-04" db="EMBL/GenBank/DDBJ databases">
        <title>Whole genome sequencing of Hypsizygus marmoreus.</title>
        <authorList>
            <person name="Choi I.-G."/>
            <person name="Min B."/>
            <person name="Kim J.-G."/>
            <person name="Kim S."/>
            <person name="Oh Y.-L."/>
            <person name="Kong W.-S."/>
            <person name="Park H."/>
            <person name="Jeong J."/>
            <person name="Song E.-S."/>
        </authorList>
    </citation>
    <scope>NUCLEOTIDE SEQUENCE [LARGE SCALE GENOMIC DNA]</scope>
    <source>
        <strain evidence="1">51987-8</strain>
    </source>
</reference>
<name>A0A369JVK4_HYPMA</name>
<comment type="caution">
    <text evidence="1">The sequence shown here is derived from an EMBL/GenBank/DDBJ whole genome shotgun (WGS) entry which is preliminary data.</text>
</comment>
<organism evidence="1 2">
    <name type="scientific">Hypsizygus marmoreus</name>
    <name type="common">White beech mushroom</name>
    <name type="synonym">Agaricus marmoreus</name>
    <dbReference type="NCBI Taxonomy" id="39966"/>
    <lineage>
        <taxon>Eukaryota</taxon>
        <taxon>Fungi</taxon>
        <taxon>Dikarya</taxon>
        <taxon>Basidiomycota</taxon>
        <taxon>Agaricomycotina</taxon>
        <taxon>Agaricomycetes</taxon>
        <taxon>Agaricomycetidae</taxon>
        <taxon>Agaricales</taxon>
        <taxon>Tricholomatineae</taxon>
        <taxon>Lyophyllaceae</taxon>
        <taxon>Hypsizygus</taxon>
    </lineage>
</organism>
<protein>
    <submittedName>
        <fullName evidence="1">Uncharacterized protein</fullName>
    </submittedName>
</protein>
<sequence>MMISEVSKPIMMGLVVSLEANPTRMSHPETILEFPNLRSLLFFLFARYVPRLVLSPARPSEREKTWPVTLPRFGLVGHSGPCASSPPYCFHRKERNVLASQGISDSESKPLQSPKDFEPAPLRMTPLESSRFLNHGSRLRKSLVYSLWQVGTLCRRGRFWHADKERNSLFPRDIDSGGFGTMQS</sequence>
<accession>A0A369JVK4</accession>
<dbReference type="InParanoid" id="A0A369JVK4"/>
<evidence type="ECO:0000313" key="1">
    <source>
        <dbReference type="EMBL" id="RDB25260.1"/>
    </source>
</evidence>